<dbReference type="Pfam" id="PF02391">
    <property type="entry name" value="MoaE"/>
    <property type="match status" value="1"/>
</dbReference>
<dbReference type="PANTHER" id="PTHR23404">
    <property type="entry name" value="MOLYBDOPTERIN SYNTHASE RELATED"/>
    <property type="match status" value="1"/>
</dbReference>
<evidence type="ECO:0000256" key="1">
    <source>
        <dbReference type="ARBA" id="ARBA00022490"/>
    </source>
</evidence>
<comment type="subunit">
    <text evidence="4">Heterotetramer; composed of 2 small (MOCS2A) and 2 large (MOCS2B) subunits.</text>
</comment>
<dbReference type="CDD" id="cd00756">
    <property type="entry name" value="MoaE"/>
    <property type="match status" value="1"/>
</dbReference>
<comment type="similarity">
    <text evidence="4">Belongs to the MoaE family. MOCS2B subfamily.</text>
</comment>
<accession>A0A6G1HND8</accession>
<evidence type="ECO:0000256" key="2">
    <source>
        <dbReference type="ARBA" id="ARBA00022679"/>
    </source>
</evidence>
<comment type="catalytic activity">
    <reaction evidence="4">
        <text>2 [molybdopterin-synthase sulfur-carrier protein]-C-terminal-Gly-aminoethanethioate + cyclic pyranopterin phosphate + H2O = molybdopterin + 2 [molybdopterin-synthase sulfur-carrier protein]-C-terminal Gly-Gly + 2 H(+)</text>
        <dbReference type="Rhea" id="RHEA:26333"/>
        <dbReference type="Rhea" id="RHEA-COMP:12202"/>
        <dbReference type="Rhea" id="RHEA-COMP:19907"/>
        <dbReference type="ChEBI" id="CHEBI:15377"/>
        <dbReference type="ChEBI" id="CHEBI:15378"/>
        <dbReference type="ChEBI" id="CHEBI:58698"/>
        <dbReference type="ChEBI" id="CHEBI:59648"/>
        <dbReference type="ChEBI" id="CHEBI:90778"/>
        <dbReference type="ChEBI" id="CHEBI:232372"/>
        <dbReference type="EC" id="2.8.1.12"/>
    </reaction>
</comment>
<dbReference type="FunFam" id="3.90.1170.40:FF:000003">
    <property type="entry name" value="Molybdopterin converting factor subunit 2"/>
    <property type="match status" value="1"/>
</dbReference>
<protein>
    <recommendedName>
        <fullName evidence="4">Molybdopterin synthase catalytic subunit</fullName>
        <ecNumber evidence="4">2.8.1.12</ecNumber>
    </recommendedName>
    <alternativeName>
        <fullName evidence="4">Common component for nitrate reductase and xanthine dehydrogenase protein H</fullName>
    </alternativeName>
    <alternativeName>
        <fullName evidence="4">Molybdenum cofactor synthesis protein 2 large subunit</fullName>
    </alternativeName>
    <alternativeName>
        <fullName evidence="4">Molybdenum cofactor synthesis protein 2B</fullName>
        <shortName evidence="4">MOCS2B</shortName>
    </alternativeName>
</protein>
<dbReference type="GO" id="GO:0030366">
    <property type="term" value="F:molybdopterin synthase activity"/>
    <property type="evidence" value="ECO:0007669"/>
    <property type="project" value="UniProtKB-UniRule"/>
</dbReference>
<evidence type="ECO:0000313" key="6">
    <source>
        <dbReference type="Proteomes" id="UP000799640"/>
    </source>
</evidence>
<feature type="binding site" evidence="4">
    <location>
        <begin position="129"/>
        <end position="131"/>
    </location>
    <ligand>
        <name>substrate</name>
    </ligand>
</feature>
<feature type="binding site" evidence="4">
    <location>
        <begin position="106"/>
        <end position="107"/>
    </location>
    <ligand>
        <name>substrate</name>
    </ligand>
</feature>
<name>A0A6G1HND8_9PEZI</name>
<dbReference type="EMBL" id="ML996703">
    <property type="protein sequence ID" value="KAF2397376.1"/>
    <property type="molecule type" value="Genomic_DNA"/>
</dbReference>
<comment type="subcellular location">
    <subcellularLocation>
        <location evidence="4">Cytoplasm</location>
    </subcellularLocation>
</comment>
<keyword evidence="3 4" id="KW-0501">Molybdenum cofactor biosynthesis</keyword>
<dbReference type="GO" id="GO:1990140">
    <property type="term" value="C:molybdopterin synthase complex"/>
    <property type="evidence" value="ECO:0007669"/>
    <property type="project" value="UniProtKB-UniRule"/>
</dbReference>
<dbReference type="InterPro" id="IPR003448">
    <property type="entry name" value="Mopterin_biosynth_MoaE"/>
</dbReference>
<dbReference type="InterPro" id="IPR028888">
    <property type="entry name" value="MOCS2B_euk"/>
</dbReference>
<evidence type="ECO:0000256" key="3">
    <source>
        <dbReference type="ARBA" id="ARBA00023150"/>
    </source>
</evidence>
<keyword evidence="6" id="KW-1185">Reference proteome</keyword>
<dbReference type="InterPro" id="IPR036563">
    <property type="entry name" value="MoaE_sf"/>
</dbReference>
<dbReference type="UniPathway" id="UPA00344"/>
<comment type="function">
    <text evidence="4">Catalytic subunit of the molybdopterin synthase complex, a complex that catalyzes the conversion of precursor Z into molybdopterin. Acts by mediating the incorporation of 2 sulfur atoms from thiocarboxylated MOCS2A into precursor Z to generate a dithiolene group.</text>
</comment>
<dbReference type="SUPFAM" id="SSF54690">
    <property type="entry name" value="Molybdopterin synthase subunit MoaE"/>
    <property type="match status" value="1"/>
</dbReference>
<reference evidence="5" key="1">
    <citation type="journal article" date="2020" name="Stud. Mycol.">
        <title>101 Dothideomycetes genomes: a test case for predicting lifestyles and emergence of pathogens.</title>
        <authorList>
            <person name="Haridas S."/>
            <person name="Albert R."/>
            <person name="Binder M."/>
            <person name="Bloem J."/>
            <person name="Labutti K."/>
            <person name="Salamov A."/>
            <person name="Andreopoulos B."/>
            <person name="Baker S."/>
            <person name="Barry K."/>
            <person name="Bills G."/>
            <person name="Bluhm B."/>
            <person name="Cannon C."/>
            <person name="Castanera R."/>
            <person name="Culley D."/>
            <person name="Daum C."/>
            <person name="Ezra D."/>
            <person name="Gonzalez J."/>
            <person name="Henrissat B."/>
            <person name="Kuo A."/>
            <person name="Liang C."/>
            <person name="Lipzen A."/>
            <person name="Lutzoni F."/>
            <person name="Magnuson J."/>
            <person name="Mondo S."/>
            <person name="Nolan M."/>
            <person name="Ohm R."/>
            <person name="Pangilinan J."/>
            <person name="Park H.-J."/>
            <person name="Ramirez L."/>
            <person name="Alfaro M."/>
            <person name="Sun H."/>
            <person name="Tritt A."/>
            <person name="Yoshinaga Y."/>
            <person name="Zwiers L.-H."/>
            <person name="Turgeon B."/>
            <person name="Goodwin S."/>
            <person name="Spatafora J."/>
            <person name="Crous P."/>
            <person name="Grigoriev I."/>
        </authorList>
    </citation>
    <scope>NUCLEOTIDE SEQUENCE</scope>
    <source>
        <strain evidence="5">CBS 262.69</strain>
    </source>
</reference>
<gene>
    <name evidence="4" type="primary">cnxH</name>
    <name evidence="5" type="ORF">EJ06DRAFT_482151</name>
</gene>
<dbReference type="Gene3D" id="3.90.1170.40">
    <property type="entry name" value="Molybdopterin biosynthesis MoaE subunit"/>
    <property type="match status" value="1"/>
</dbReference>
<feature type="binding site" evidence="4">
    <location>
        <position position="122"/>
    </location>
    <ligand>
        <name>substrate</name>
    </ligand>
</feature>
<proteinExistence type="inferred from homology"/>
<sequence length="154" mass="17193">MVLKDENIYVELTHDHLDTMTAINRVKSPKAGAVVLFAGTTRDTFDGKPVKQLEYTSYTILALAQLKRIANEMKKKHDLTAITLVHRLGVVPVGEESILIAVSAPHRQAAWRGGEEALEECKKRTEIWKLEEFEGEEGGVWRANRDGQAGVRIA</sequence>
<dbReference type="Proteomes" id="UP000799640">
    <property type="component" value="Unassembled WGS sequence"/>
</dbReference>
<evidence type="ECO:0000313" key="5">
    <source>
        <dbReference type="EMBL" id="KAF2397376.1"/>
    </source>
</evidence>
<dbReference type="HAMAP" id="MF_03052">
    <property type="entry name" value="MOC2B"/>
    <property type="match status" value="1"/>
</dbReference>
<comment type="pathway">
    <text evidence="4">Cofactor biosynthesis; molybdopterin biosynthesis.</text>
</comment>
<evidence type="ECO:0000256" key="4">
    <source>
        <dbReference type="HAMAP-Rule" id="MF_03052"/>
    </source>
</evidence>
<dbReference type="AlphaFoldDB" id="A0A6G1HND8"/>
<dbReference type="OrthoDB" id="5531344at2759"/>
<keyword evidence="1 4" id="KW-0963">Cytoplasm</keyword>
<dbReference type="GO" id="GO:0006777">
    <property type="term" value="P:Mo-molybdopterin cofactor biosynthetic process"/>
    <property type="evidence" value="ECO:0007669"/>
    <property type="project" value="UniProtKB-UniRule"/>
</dbReference>
<keyword evidence="2 4" id="KW-0808">Transferase</keyword>
<organism evidence="5 6">
    <name type="scientific">Trichodelitschia bisporula</name>
    <dbReference type="NCBI Taxonomy" id="703511"/>
    <lineage>
        <taxon>Eukaryota</taxon>
        <taxon>Fungi</taxon>
        <taxon>Dikarya</taxon>
        <taxon>Ascomycota</taxon>
        <taxon>Pezizomycotina</taxon>
        <taxon>Dothideomycetes</taxon>
        <taxon>Dothideomycetes incertae sedis</taxon>
        <taxon>Phaeotrichales</taxon>
        <taxon>Phaeotrichaceae</taxon>
        <taxon>Trichodelitschia</taxon>
    </lineage>
</organism>
<dbReference type="EC" id="2.8.1.12" evidence="4"/>